<gene>
    <name evidence="1" type="ordered locus">Amir_0188</name>
</gene>
<protein>
    <submittedName>
        <fullName evidence="1">Uncharacterized protein</fullName>
    </submittedName>
</protein>
<dbReference type="AlphaFoldDB" id="C6WF27"/>
<dbReference type="EMBL" id="CP001630">
    <property type="protein sequence ID" value="ACU34159.1"/>
    <property type="molecule type" value="Genomic_DNA"/>
</dbReference>
<dbReference type="RefSeq" id="WP_012782822.1">
    <property type="nucleotide sequence ID" value="NC_013093.1"/>
</dbReference>
<evidence type="ECO:0000313" key="1">
    <source>
        <dbReference type="EMBL" id="ACU34159.1"/>
    </source>
</evidence>
<evidence type="ECO:0000313" key="2">
    <source>
        <dbReference type="Proteomes" id="UP000002213"/>
    </source>
</evidence>
<organism evidence="1 2">
    <name type="scientific">Actinosynnema mirum (strain ATCC 29888 / DSM 43827 / JCM 3225 / NBRC 14064 / NCIMB 13271 / NRRL B-12336 / IMRU 3971 / 101)</name>
    <dbReference type="NCBI Taxonomy" id="446462"/>
    <lineage>
        <taxon>Bacteria</taxon>
        <taxon>Bacillati</taxon>
        <taxon>Actinomycetota</taxon>
        <taxon>Actinomycetes</taxon>
        <taxon>Pseudonocardiales</taxon>
        <taxon>Pseudonocardiaceae</taxon>
        <taxon>Actinosynnema</taxon>
    </lineage>
</organism>
<sequence>MIIGVSGHQDLPASAQAHAEKRIRALLAEQAAPVTGVGSLAEGADQLFAQLVLAAGGSLHVVIPSRGYETTFAVEARCLYRELLARADTVTELDFPEPGEQAYYAAGHHVAECCDLLVAVWDGQPARGLGGTADAVAHARELGRDVMIVWPEGVRRT</sequence>
<dbReference type="SUPFAM" id="SSF102405">
    <property type="entry name" value="MCP/YpsA-like"/>
    <property type="match status" value="1"/>
</dbReference>
<dbReference type="eggNOG" id="COG0758">
    <property type="taxonomic scope" value="Bacteria"/>
</dbReference>
<dbReference type="Gene3D" id="3.40.50.450">
    <property type="match status" value="1"/>
</dbReference>
<accession>C6WF27</accession>
<dbReference type="KEGG" id="ami:Amir_0188"/>
<dbReference type="HOGENOM" id="CLU_140396_0_0_11"/>
<reference evidence="1 2" key="1">
    <citation type="journal article" date="2009" name="Stand. Genomic Sci.">
        <title>Complete genome sequence of Actinosynnema mirum type strain (101).</title>
        <authorList>
            <person name="Land M."/>
            <person name="Lapidus A."/>
            <person name="Mayilraj S."/>
            <person name="Chen F."/>
            <person name="Copeland A."/>
            <person name="Del Rio T.G."/>
            <person name="Nolan M."/>
            <person name="Lucas S."/>
            <person name="Tice H."/>
            <person name="Cheng J.F."/>
            <person name="Chertkov O."/>
            <person name="Bruce D."/>
            <person name="Goodwin L."/>
            <person name="Pitluck S."/>
            <person name="Rohde M."/>
            <person name="Goker M."/>
            <person name="Pati A."/>
            <person name="Ivanova N."/>
            <person name="Mavromatis K."/>
            <person name="Chen A."/>
            <person name="Palaniappan K."/>
            <person name="Hauser L."/>
            <person name="Chang Y.J."/>
            <person name="Jeffries C.C."/>
            <person name="Brettin T."/>
            <person name="Detter J.C."/>
            <person name="Han C."/>
            <person name="Chain P."/>
            <person name="Tindall B.J."/>
            <person name="Bristow J."/>
            <person name="Eisen J.A."/>
            <person name="Markowitz V."/>
            <person name="Hugenholtz P."/>
            <person name="Kyrpides N.C."/>
            <person name="Klenk H.P."/>
        </authorList>
    </citation>
    <scope>NUCLEOTIDE SEQUENCE [LARGE SCALE GENOMIC DNA]</scope>
    <source>
        <strain evidence="2">ATCC 29888 / DSM 43827 / JCM 3225 / NBRC 14064 / NCIMB 13271 / NRRL B-12336 / IMRU 3971 / 101</strain>
    </source>
</reference>
<keyword evidence="2" id="KW-1185">Reference proteome</keyword>
<dbReference type="Proteomes" id="UP000002213">
    <property type="component" value="Chromosome"/>
</dbReference>
<proteinExistence type="predicted"/>
<name>C6WF27_ACTMD</name>
<dbReference type="STRING" id="446462.Amir_0188"/>